<dbReference type="RefSeq" id="WP_119107814.1">
    <property type="nucleotide sequence ID" value="NZ_QXJC01000001.1"/>
</dbReference>
<dbReference type="AlphaFoldDB" id="A0A398CAL6"/>
<reference evidence="2 3" key="1">
    <citation type="submission" date="2018-09" db="EMBL/GenBank/DDBJ databases">
        <title>Draft genome of Simplicispira sp. NY-02.</title>
        <authorList>
            <person name="Im W.T."/>
        </authorList>
    </citation>
    <scope>NUCLEOTIDE SEQUENCE [LARGE SCALE GENOMIC DNA]</scope>
    <source>
        <strain evidence="2 3">NY-02</strain>
    </source>
</reference>
<keyword evidence="1" id="KW-1133">Transmembrane helix</keyword>
<keyword evidence="1" id="KW-0472">Membrane</keyword>
<evidence type="ECO:0000313" key="2">
    <source>
        <dbReference type="EMBL" id="RID99364.1"/>
    </source>
</evidence>
<evidence type="ECO:0008006" key="4">
    <source>
        <dbReference type="Google" id="ProtNLM"/>
    </source>
</evidence>
<feature type="transmembrane region" description="Helical" evidence="1">
    <location>
        <begin position="65"/>
        <end position="83"/>
    </location>
</feature>
<proteinExistence type="predicted"/>
<dbReference type="InterPro" id="IPR058247">
    <property type="entry name" value="DUF1453"/>
</dbReference>
<evidence type="ECO:0000256" key="1">
    <source>
        <dbReference type="SAM" id="Phobius"/>
    </source>
</evidence>
<evidence type="ECO:0000313" key="3">
    <source>
        <dbReference type="Proteomes" id="UP000266302"/>
    </source>
</evidence>
<dbReference type="EMBL" id="QXJC01000001">
    <property type="protein sequence ID" value="RID99364.1"/>
    <property type="molecule type" value="Genomic_DNA"/>
</dbReference>
<protein>
    <recommendedName>
        <fullName evidence="4">DUF1453 domain-containing protein</fullName>
    </recommendedName>
</protein>
<feature type="transmembrane region" description="Helical" evidence="1">
    <location>
        <begin position="6"/>
        <end position="26"/>
    </location>
</feature>
<keyword evidence="3" id="KW-1185">Reference proteome</keyword>
<accession>A0A398CAL6</accession>
<comment type="caution">
    <text evidence="2">The sequence shown here is derived from an EMBL/GenBank/DDBJ whole genome shotgun (WGS) entry which is preliminary data.</text>
</comment>
<name>A0A398CAL6_9BURK</name>
<keyword evidence="1" id="KW-0812">Transmembrane</keyword>
<feature type="transmembrane region" description="Helical" evidence="1">
    <location>
        <begin position="38"/>
        <end position="59"/>
    </location>
</feature>
<feature type="transmembrane region" description="Helical" evidence="1">
    <location>
        <begin position="95"/>
        <end position="118"/>
    </location>
</feature>
<sequence length="184" mass="20102">MQAPGSSTLTLLTLSPLIVWRIYARLRKMFGRQRLSRYRAPITLAVYSLLSIWVAHAALAHPGRVGWLIGSLLAGAVLSLLGVRHTQFEARRGEGLFYTPNAHLGFALSALFLARIAWRVAEVYWLAPVVSRSTAEFMGSATTVCAYGLLAGYSLGYAVALARWRAAVLRAKRDRERDGADGAG</sequence>
<dbReference type="OrthoDB" id="8703297at2"/>
<feature type="transmembrane region" description="Helical" evidence="1">
    <location>
        <begin position="138"/>
        <end position="162"/>
    </location>
</feature>
<dbReference type="Proteomes" id="UP000266302">
    <property type="component" value="Unassembled WGS sequence"/>
</dbReference>
<gene>
    <name evidence="2" type="ORF">D3F03_02740</name>
</gene>
<organism evidence="2 3">
    <name type="scientific">Simplicispira hankyongi</name>
    <dbReference type="NCBI Taxonomy" id="2315688"/>
    <lineage>
        <taxon>Bacteria</taxon>
        <taxon>Pseudomonadati</taxon>
        <taxon>Pseudomonadota</taxon>
        <taxon>Betaproteobacteria</taxon>
        <taxon>Burkholderiales</taxon>
        <taxon>Comamonadaceae</taxon>
        <taxon>Simplicispira</taxon>
    </lineage>
</organism>
<dbReference type="Pfam" id="PF07301">
    <property type="entry name" value="DUF1453"/>
    <property type="match status" value="1"/>
</dbReference>